<evidence type="ECO:0000256" key="1">
    <source>
        <dbReference type="SAM" id="MobiDB-lite"/>
    </source>
</evidence>
<evidence type="ECO:0000313" key="3">
    <source>
        <dbReference type="EMBL" id="KAA1092096.1"/>
    </source>
</evidence>
<sequence length="72" mass="7860">MTIDRLLRVIELSLSSCLEEWTASSVAAPVTAPTRTPGFGLPTGLGSFTRPHDNRRPRCQQPATSEHLHHGP</sequence>
<dbReference type="EMBL" id="VDEP01000378">
    <property type="protein sequence ID" value="KAA1092096.1"/>
    <property type="molecule type" value="Genomic_DNA"/>
</dbReference>
<name>A0A5B0NTV6_PUCGR</name>
<evidence type="ECO:0000313" key="5">
    <source>
        <dbReference type="Proteomes" id="UP000325313"/>
    </source>
</evidence>
<accession>A0A5B0NTV6</accession>
<keyword evidence="4" id="KW-1185">Reference proteome</keyword>
<dbReference type="Proteomes" id="UP000324748">
    <property type="component" value="Unassembled WGS sequence"/>
</dbReference>
<proteinExistence type="predicted"/>
<dbReference type="EMBL" id="VSWC01000131">
    <property type="protein sequence ID" value="KAA1080742.1"/>
    <property type="molecule type" value="Genomic_DNA"/>
</dbReference>
<evidence type="ECO:0000313" key="2">
    <source>
        <dbReference type="EMBL" id="KAA1080742.1"/>
    </source>
</evidence>
<dbReference type="AlphaFoldDB" id="A0A5B0NTV6"/>
<organism evidence="3 5">
    <name type="scientific">Puccinia graminis f. sp. tritici</name>
    <dbReference type="NCBI Taxonomy" id="56615"/>
    <lineage>
        <taxon>Eukaryota</taxon>
        <taxon>Fungi</taxon>
        <taxon>Dikarya</taxon>
        <taxon>Basidiomycota</taxon>
        <taxon>Pucciniomycotina</taxon>
        <taxon>Pucciniomycetes</taxon>
        <taxon>Pucciniales</taxon>
        <taxon>Pucciniaceae</taxon>
        <taxon>Puccinia</taxon>
    </lineage>
</organism>
<evidence type="ECO:0000313" key="4">
    <source>
        <dbReference type="Proteomes" id="UP000324748"/>
    </source>
</evidence>
<comment type="caution">
    <text evidence="3">The sequence shown here is derived from an EMBL/GenBank/DDBJ whole genome shotgun (WGS) entry which is preliminary data.</text>
</comment>
<gene>
    <name evidence="2" type="ORF">PGT21_019031</name>
    <name evidence="3" type="ORF">PGTUg99_018517</name>
</gene>
<reference evidence="4 5" key="1">
    <citation type="submission" date="2019-05" db="EMBL/GenBank/DDBJ databases">
        <title>Emergence of the Ug99 lineage of the wheat stem rust pathogen through somatic hybridization.</title>
        <authorList>
            <person name="Li F."/>
            <person name="Upadhyaya N.M."/>
            <person name="Sperschneider J."/>
            <person name="Matny O."/>
            <person name="Nguyen-Phuc H."/>
            <person name="Mago R."/>
            <person name="Raley C."/>
            <person name="Miller M.E."/>
            <person name="Silverstein K.A.T."/>
            <person name="Henningsen E."/>
            <person name="Hirsch C.D."/>
            <person name="Visser B."/>
            <person name="Pretorius Z.A."/>
            <person name="Steffenson B.J."/>
            <person name="Schwessinger B."/>
            <person name="Dodds P.N."/>
            <person name="Figueroa M."/>
        </authorList>
    </citation>
    <scope>NUCLEOTIDE SEQUENCE [LARGE SCALE GENOMIC DNA]</scope>
    <source>
        <strain evidence="2">21-0</strain>
        <strain evidence="3 5">Ug99</strain>
    </source>
</reference>
<feature type="region of interest" description="Disordered" evidence="1">
    <location>
        <begin position="30"/>
        <end position="72"/>
    </location>
</feature>
<dbReference type="Proteomes" id="UP000325313">
    <property type="component" value="Unassembled WGS sequence"/>
</dbReference>
<protein>
    <submittedName>
        <fullName evidence="3">Uncharacterized protein</fullName>
    </submittedName>
</protein>